<dbReference type="Proteomes" id="UP001370758">
    <property type="component" value="Unassembled WGS sequence"/>
</dbReference>
<protein>
    <recommendedName>
        <fullName evidence="3">SnoaL-like domain-containing protein</fullName>
    </recommendedName>
</protein>
<dbReference type="PANTHER" id="PTHR38436">
    <property type="entry name" value="POLYKETIDE CYCLASE SNOAL-LIKE DOMAIN"/>
    <property type="match status" value="1"/>
</dbReference>
<gene>
    <name evidence="1" type="ORF">TWF481_004168</name>
</gene>
<dbReference type="Pfam" id="PF07366">
    <property type="entry name" value="SnoaL"/>
    <property type="match status" value="1"/>
</dbReference>
<dbReference type="AlphaFoldDB" id="A0AAV9WIU8"/>
<dbReference type="Gene3D" id="3.10.450.50">
    <property type="match status" value="1"/>
</dbReference>
<proteinExistence type="predicted"/>
<dbReference type="SUPFAM" id="SSF54427">
    <property type="entry name" value="NTF2-like"/>
    <property type="match status" value="1"/>
</dbReference>
<dbReference type="EMBL" id="JAVHJL010000002">
    <property type="protein sequence ID" value="KAK6509423.1"/>
    <property type="molecule type" value="Genomic_DNA"/>
</dbReference>
<name>A0AAV9WIU8_9PEZI</name>
<accession>A0AAV9WIU8</accession>
<dbReference type="InterPro" id="IPR009959">
    <property type="entry name" value="Cyclase_SnoaL-like"/>
</dbReference>
<evidence type="ECO:0008006" key="3">
    <source>
        <dbReference type="Google" id="ProtNLM"/>
    </source>
</evidence>
<dbReference type="InterPro" id="IPR032710">
    <property type="entry name" value="NTF2-like_dom_sf"/>
</dbReference>
<dbReference type="PANTHER" id="PTHR38436:SF1">
    <property type="entry name" value="ESTER CYCLASE"/>
    <property type="match status" value="1"/>
</dbReference>
<sequence>MMSPLKEIYKTYIQAINDRNWALVTSFLHPTVIWNQKPYVADEYIALITRATDPAPDLKFHIDILLADDDESKEGQMVSARLLIRGTPEKEFLGFKPTGRNVEVVEHAFYRFVGGRIVEVRTVIDMEGVRDQMVETPGLVR</sequence>
<evidence type="ECO:0000313" key="1">
    <source>
        <dbReference type="EMBL" id="KAK6509423.1"/>
    </source>
</evidence>
<organism evidence="1 2">
    <name type="scientific">Arthrobotrys musiformis</name>
    <dbReference type="NCBI Taxonomy" id="47236"/>
    <lineage>
        <taxon>Eukaryota</taxon>
        <taxon>Fungi</taxon>
        <taxon>Dikarya</taxon>
        <taxon>Ascomycota</taxon>
        <taxon>Pezizomycotina</taxon>
        <taxon>Orbiliomycetes</taxon>
        <taxon>Orbiliales</taxon>
        <taxon>Orbiliaceae</taxon>
        <taxon>Arthrobotrys</taxon>
    </lineage>
</organism>
<keyword evidence="2" id="KW-1185">Reference proteome</keyword>
<dbReference type="GO" id="GO:0030638">
    <property type="term" value="P:polyketide metabolic process"/>
    <property type="evidence" value="ECO:0007669"/>
    <property type="project" value="InterPro"/>
</dbReference>
<evidence type="ECO:0000313" key="2">
    <source>
        <dbReference type="Proteomes" id="UP001370758"/>
    </source>
</evidence>
<comment type="caution">
    <text evidence="1">The sequence shown here is derived from an EMBL/GenBank/DDBJ whole genome shotgun (WGS) entry which is preliminary data.</text>
</comment>
<reference evidence="1 2" key="1">
    <citation type="submission" date="2023-08" db="EMBL/GenBank/DDBJ databases">
        <authorList>
            <person name="Palmer J.M."/>
        </authorList>
    </citation>
    <scope>NUCLEOTIDE SEQUENCE [LARGE SCALE GENOMIC DNA]</scope>
    <source>
        <strain evidence="1 2">TWF481</strain>
    </source>
</reference>